<protein>
    <submittedName>
        <fullName evidence="4">Sulfurase</fullName>
    </submittedName>
</protein>
<dbReference type="InterPro" id="IPR001433">
    <property type="entry name" value="OxRdtase_FAD/NAD-bd"/>
</dbReference>
<dbReference type="InterPro" id="IPR011037">
    <property type="entry name" value="Pyrv_Knase-like_insert_dom_sf"/>
</dbReference>
<dbReference type="InterPro" id="IPR036010">
    <property type="entry name" value="2Fe-2S_ferredoxin-like_sf"/>
</dbReference>
<comment type="caution">
    <text evidence="4">The sequence shown here is derived from an EMBL/GenBank/DDBJ whole genome shotgun (WGS) entry which is preliminary data.</text>
</comment>
<proteinExistence type="predicted"/>
<dbReference type="AlphaFoldDB" id="A0A918LSN3"/>
<sequence length="588" mass="63485">MAQLLSLNVGLPKDVAWRDAKVHTGVWKAPVSGPRRVRRLNIDGDGQGDLAGHGGEMRAVLVYQLDSYRHWQEYLGRDDLVHGIFGENFTVDGLTDDEVCVGDRYRIGTALFEVTQPRVTCYRVGLRLGEPRMPALLVTHGRPGFYLRVLTEGVVEAGQEIVKVADGPGRMTVAEVDALLYRPPHPADRIERALRVTALSPGWQQSFRALLDQVRSGNGRQTANAGLSPVSAVPPAWQGFRPLQVRRVVEETPRIRSFWLADPDRAPLPAARPGQYLTLRLPDLAGAPGAVRAYSLSGRPGADCYRISVKQEERGTASRWLHTGVRVGDSLQAAAPRGDFTLHQGTGPVVLASAGVGVTPVLAMLHALADTGSAREIWWLHAARNGRLHAFAREARGLLAQLPDGRVRVFYSRPEPADRLGTDYTDGGRPTADTIAGLGVPQDADVYLCGPDGFLHEITDALLRQGIDPRRVHTEIFGSGPALTPGLVPTGHRAPHAPPGPAGSGPAVRFARTGLSVVWNSAYGSLLELAEACDVPVRWSCRTGVCRTCETALIDGSVSYTTDPVERTPPGTALICCARPEQDTTLDL</sequence>
<dbReference type="PANTHER" id="PTHR30212">
    <property type="entry name" value="PROTEIN YIIM"/>
    <property type="match status" value="1"/>
</dbReference>
<dbReference type="CDD" id="cd00207">
    <property type="entry name" value="fer2"/>
    <property type="match status" value="1"/>
</dbReference>
<dbReference type="InterPro" id="IPR017927">
    <property type="entry name" value="FAD-bd_FR_type"/>
</dbReference>
<dbReference type="InterPro" id="IPR005302">
    <property type="entry name" value="MoCF_Sase_C"/>
</dbReference>
<organism evidence="4 5">
    <name type="scientific">Streptomyces phaeofaciens</name>
    <dbReference type="NCBI Taxonomy" id="68254"/>
    <lineage>
        <taxon>Bacteria</taxon>
        <taxon>Bacillati</taxon>
        <taxon>Actinomycetota</taxon>
        <taxon>Actinomycetes</taxon>
        <taxon>Kitasatosporales</taxon>
        <taxon>Streptomycetaceae</taxon>
        <taxon>Streptomyces</taxon>
    </lineage>
</organism>
<feature type="domain" description="2Fe-2S ferredoxin-type" evidence="1">
    <location>
        <begin position="506"/>
        <end position="588"/>
    </location>
</feature>
<reference evidence="4" key="1">
    <citation type="journal article" date="2014" name="Int. J. Syst. Evol. Microbiol.">
        <title>Complete genome sequence of Corynebacterium casei LMG S-19264T (=DSM 44701T), isolated from a smear-ripened cheese.</title>
        <authorList>
            <consortium name="US DOE Joint Genome Institute (JGI-PGF)"/>
            <person name="Walter F."/>
            <person name="Albersmeier A."/>
            <person name="Kalinowski J."/>
            <person name="Ruckert C."/>
        </authorList>
    </citation>
    <scope>NUCLEOTIDE SEQUENCE</scope>
    <source>
        <strain evidence="4">JCM 4125</strain>
    </source>
</reference>
<dbReference type="SUPFAM" id="SSF54292">
    <property type="entry name" value="2Fe-2S ferredoxin-like"/>
    <property type="match status" value="1"/>
</dbReference>
<dbReference type="SUPFAM" id="SSF63380">
    <property type="entry name" value="Riboflavin synthase domain-like"/>
    <property type="match status" value="1"/>
</dbReference>
<dbReference type="Gene3D" id="3.40.50.80">
    <property type="entry name" value="Nucleotide-binding domain of ferredoxin-NADP reductase (FNR) module"/>
    <property type="match status" value="1"/>
</dbReference>
<name>A0A918LSN3_9ACTN</name>
<dbReference type="GO" id="GO:0030170">
    <property type="term" value="F:pyridoxal phosphate binding"/>
    <property type="evidence" value="ECO:0007669"/>
    <property type="project" value="InterPro"/>
</dbReference>
<evidence type="ECO:0000259" key="3">
    <source>
        <dbReference type="PROSITE" id="PS51384"/>
    </source>
</evidence>
<dbReference type="Pfam" id="PF00111">
    <property type="entry name" value="Fer2"/>
    <property type="match status" value="1"/>
</dbReference>
<dbReference type="RefSeq" id="WP_189709934.1">
    <property type="nucleotide sequence ID" value="NZ_BMSA01000004.1"/>
</dbReference>
<dbReference type="GO" id="GO:0016491">
    <property type="term" value="F:oxidoreductase activity"/>
    <property type="evidence" value="ECO:0007669"/>
    <property type="project" value="InterPro"/>
</dbReference>
<dbReference type="Pfam" id="PF03473">
    <property type="entry name" value="MOSC"/>
    <property type="match status" value="1"/>
</dbReference>
<dbReference type="EMBL" id="BMSA01000004">
    <property type="protein sequence ID" value="GGT43699.1"/>
    <property type="molecule type" value="Genomic_DNA"/>
</dbReference>
<dbReference type="Gene3D" id="2.40.30.10">
    <property type="entry name" value="Translation factors"/>
    <property type="match status" value="1"/>
</dbReference>
<dbReference type="Pfam" id="PF03475">
    <property type="entry name" value="YiiM_3-alpha"/>
    <property type="match status" value="1"/>
</dbReference>
<dbReference type="InterPro" id="IPR012675">
    <property type="entry name" value="Beta-grasp_dom_sf"/>
</dbReference>
<evidence type="ECO:0000313" key="4">
    <source>
        <dbReference type="EMBL" id="GGT43699.1"/>
    </source>
</evidence>
<dbReference type="Pfam" id="PF00175">
    <property type="entry name" value="NAD_binding_1"/>
    <property type="match status" value="1"/>
</dbReference>
<accession>A0A918LSN3</accession>
<feature type="domain" description="FAD-binding FR-type" evidence="3">
    <location>
        <begin position="238"/>
        <end position="343"/>
    </location>
</feature>
<reference evidence="4" key="2">
    <citation type="submission" date="2020-09" db="EMBL/GenBank/DDBJ databases">
        <authorList>
            <person name="Sun Q."/>
            <person name="Ohkuma M."/>
        </authorList>
    </citation>
    <scope>NUCLEOTIDE SEQUENCE</scope>
    <source>
        <strain evidence="4">JCM 4125</strain>
    </source>
</reference>
<evidence type="ECO:0000313" key="5">
    <source>
        <dbReference type="Proteomes" id="UP000646776"/>
    </source>
</evidence>
<dbReference type="PROSITE" id="PS51340">
    <property type="entry name" value="MOSC"/>
    <property type="match status" value="1"/>
</dbReference>
<dbReference type="Gene3D" id="3.10.20.30">
    <property type="match status" value="1"/>
</dbReference>
<dbReference type="InterPro" id="IPR001041">
    <property type="entry name" value="2Fe-2S_ferredoxin-type"/>
</dbReference>
<dbReference type="SUPFAM" id="SSF52343">
    <property type="entry name" value="Ferredoxin reductase-like, C-terminal NADP-linked domain"/>
    <property type="match status" value="1"/>
</dbReference>
<dbReference type="InterPro" id="IPR039261">
    <property type="entry name" value="FNR_nucleotide-bd"/>
</dbReference>
<gene>
    <name evidence="4" type="ORF">GCM10010226_20130</name>
</gene>
<evidence type="ECO:0000259" key="2">
    <source>
        <dbReference type="PROSITE" id="PS51340"/>
    </source>
</evidence>
<feature type="domain" description="MOSC" evidence="2">
    <location>
        <begin position="29"/>
        <end position="164"/>
    </location>
</feature>
<dbReference type="InterPro" id="IPR052353">
    <property type="entry name" value="Benzoxazolinone_Detox_Enz"/>
</dbReference>
<evidence type="ECO:0000259" key="1">
    <source>
        <dbReference type="PROSITE" id="PS51085"/>
    </source>
</evidence>
<dbReference type="PRINTS" id="PR00409">
    <property type="entry name" value="PHDIOXRDTASE"/>
</dbReference>
<dbReference type="GO" id="GO:0030151">
    <property type="term" value="F:molybdenum ion binding"/>
    <property type="evidence" value="ECO:0007669"/>
    <property type="project" value="InterPro"/>
</dbReference>
<dbReference type="InterPro" id="IPR017938">
    <property type="entry name" value="Riboflavin_synthase-like_b-brl"/>
</dbReference>
<dbReference type="PANTHER" id="PTHR30212:SF2">
    <property type="entry name" value="PROTEIN YIIM"/>
    <property type="match status" value="1"/>
</dbReference>
<dbReference type="Gene3D" id="2.40.33.20">
    <property type="entry name" value="PK beta-barrel domain-like"/>
    <property type="match status" value="1"/>
</dbReference>
<dbReference type="GO" id="GO:0051536">
    <property type="term" value="F:iron-sulfur cluster binding"/>
    <property type="evidence" value="ECO:0007669"/>
    <property type="project" value="InterPro"/>
</dbReference>
<dbReference type="PROSITE" id="PS51384">
    <property type="entry name" value="FAD_FR"/>
    <property type="match status" value="1"/>
</dbReference>
<dbReference type="CDD" id="cd06184">
    <property type="entry name" value="flavohem_like_fad_nad_binding"/>
    <property type="match status" value="1"/>
</dbReference>
<dbReference type="InterPro" id="IPR005163">
    <property type="entry name" value="Tri_helical_YiiM-like"/>
</dbReference>
<dbReference type="SUPFAM" id="SSF50800">
    <property type="entry name" value="PK beta-barrel domain-like"/>
    <property type="match status" value="1"/>
</dbReference>
<dbReference type="Proteomes" id="UP000646776">
    <property type="component" value="Unassembled WGS sequence"/>
</dbReference>
<keyword evidence="5" id="KW-1185">Reference proteome</keyword>
<dbReference type="PROSITE" id="PS51085">
    <property type="entry name" value="2FE2S_FER_2"/>
    <property type="match status" value="1"/>
</dbReference>